<gene>
    <name evidence="6" type="ORF">CIB84_014729</name>
</gene>
<name>A0A2P4SBN1_BAMTH</name>
<dbReference type="InterPro" id="IPR036640">
    <property type="entry name" value="ABC1_TM_sf"/>
</dbReference>
<evidence type="ECO:0000256" key="3">
    <source>
        <dbReference type="ARBA" id="ARBA00022989"/>
    </source>
</evidence>
<keyword evidence="7" id="KW-1185">Reference proteome</keyword>
<evidence type="ECO:0000256" key="1">
    <source>
        <dbReference type="ARBA" id="ARBA00004141"/>
    </source>
</evidence>
<dbReference type="PANTHER" id="PTHR43394:SF13">
    <property type="entry name" value="ANTIGEN PEPTIDE TRANSPORTER 1"/>
    <property type="match status" value="1"/>
</dbReference>
<sequence>MAVPYYMGRASDWVAREDELAAILPMVLLGLSSAVTELVCDVTFVGTLSRTQSRLQRRVFAAVLRQSIAELRADGAGDVATRVTRDAEDVREALGEALSLLLWYLARGLCLFATMAWLSPRMALLTVLALPLLLALPRAVGHFRQALAPQMQKAQARASEVAVETFQAMATVRSFANEDGAAARYRQRLQQSHHLEKKDVALYTLSLWTSGVRDGVAQ</sequence>
<proteinExistence type="predicted"/>
<dbReference type="Proteomes" id="UP000237246">
    <property type="component" value="Unassembled WGS sequence"/>
</dbReference>
<dbReference type="InterPro" id="IPR011527">
    <property type="entry name" value="ABC1_TM_dom"/>
</dbReference>
<evidence type="ECO:0000313" key="7">
    <source>
        <dbReference type="Proteomes" id="UP000237246"/>
    </source>
</evidence>
<keyword evidence="2" id="KW-0812">Transmembrane</keyword>
<dbReference type="SUPFAM" id="SSF90123">
    <property type="entry name" value="ABC transporter transmembrane region"/>
    <property type="match status" value="1"/>
</dbReference>
<keyword evidence="4" id="KW-0472">Membrane</keyword>
<dbReference type="GO" id="GO:0005524">
    <property type="term" value="F:ATP binding"/>
    <property type="evidence" value="ECO:0007669"/>
    <property type="project" value="InterPro"/>
</dbReference>
<dbReference type="AlphaFoldDB" id="A0A2P4SBN1"/>
<comment type="subcellular location">
    <subcellularLocation>
        <location evidence="1">Membrane</location>
        <topology evidence="1">Multi-pass membrane protein</topology>
    </subcellularLocation>
</comment>
<evidence type="ECO:0000313" key="6">
    <source>
        <dbReference type="EMBL" id="POI21524.1"/>
    </source>
</evidence>
<protein>
    <recommendedName>
        <fullName evidence="5">ABC transmembrane type-1 domain-containing protein</fullName>
    </recommendedName>
</protein>
<dbReference type="OrthoDB" id="6500128at2759"/>
<dbReference type="Gene3D" id="1.20.1560.10">
    <property type="entry name" value="ABC transporter type 1, transmembrane domain"/>
    <property type="match status" value="1"/>
</dbReference>
<dbReference type="InterPro" id="IPR039421">
    <property type="entry name" value="Type_1_exporter"/>
</dbReference>
<feature type="domain" description="ABC transmembrane type-1" evidence="5">
    <location>
        <begin position="1"/>
        <end position="212"/>
    </location>
</feature>
<evidence type="ECO:0000256" key="2">
    <source>
        <dbReference type="ARBA" id="ARBA00022692"/>
    </source>
</evidence>
<comment type="caution">
    <text evidence="6">The sequence shown here is derived from an EMBL/GenBank/DDBJ whole genome shotgun (WGS) entry which is preliminary data.</text>
</comment>
<organism evidence="6 7">
    <name type="scientific">Bambusicola thoracicus</name>
    <name type="common">Chinese bamboo-partridge</name>
    <name type="synonym">Perdix thoracica</name>
    <dbReference type="NCBI Taxonomy" id="9083"/>
    <lineage>
        <taxon>Eukaryota</taxon>
        <taxon>Metazoa</taxon>
        <taxon>Chordata</taxon>
        <taxon>Craniata</taxon>
        <taxon>Vertebrata</taxon>
        <taxon>Euteleostomi</taxon>
        <taxon>Archelosauria</taxon>
        <taxon>Archosauria</taxon>
        <taxon>Dinosauria</taxon>
        <taxon>Saurischia</taxon>
        <taxon>Theropoda</taxon>
        <taxon>Coelurosauria</taxon>
        <taxon>Aves</taxon>
        <taxon>Neognathae</taxon>
        <taxon>Galloanserae</taxon>
        <taxon>Galliformes</taxon>
        <taxon>Phasianidae</taxon>
        <taxon>Perdicinae</taxon>
        <taxon>Bambusicola</taxon>
    </lineage>
</organism>
<dbReference type="PROSITE" id="PS50929">
    <property type="entry name" value="ABC_TM1F"/>
    <property type="match status" value="1"/>
</dbReference>
<evidence type="ECO:0000256" key="4">
    <source>
        <dbReference type="ARBA" id="ARBA00023136"/>
    </source>
</evidence>
<evidence type="ECO:0000259" key="5">
    <source>
        <dbReference type="PROSITE" id="PS50929"/>
    </source>
</evidence>
<dbReference type="Pfam" id="PF00664">
    <property type="entry name" value="ABC_membrane"/>
    <property type="match status" value="1"/>
</dbReference>
<dbReference type="EMBL" id="PPHD01068229">
    <property type="protein sequence ID" value="POI21524.1"/>
    <property type="molecule type" value="Genomic_DNA"/>
</dbReference>
<dbReference type="GO" id="GO:0015421">
    <property type="term" value="F:ABC-type oligopeptide transporter activity"/>
    <property type="evidence" value="ECO:0007669"/>
    <property type="project" value="TreeGrafter"/>
</dbReference>
<keyword evidence="3" id="KW-1133">Transmembrane helix</keyword>
<dbReference type="GO" id="GO:0016020">
    <property type="term" value="C:membrane"/>
    <property type="evidence" value="ECO:0007669"/>
    <property type="project" value="UniProtKB-SubCell"/>
</dbReference>
<dbReference type="PANTHER" id="PTHR43394">
    <property type="entry name" value="ATP-DEPENDENT PERMEASE MDL1, MITOCHONDRIAL"/>
    <property type="match status" value="1"/>
</dbReference>
<reference evidence="6 7" key="1">
    <citation type="submission" date="2018-01" db="EMBL/GenBank/DDBJ databases">
        <title>Comparison of the Chinese Bamboo Partridge and Red Junglefowl genome sequences highlights the importance of demography in genome evolution.</title>
        <authorList>
            <person name="Tiley G.P."/>
            <person name="Kimball R.T."/>
            <person name="Braun E.L."/>
            <person name="Burleigh J.G."/>
        </authorList>
    </citation>
    <scope>NUCLEOTIDE SEQUENCE [LARGE SCALE GENOMIC DNA]</scope>
    <source>
        <strain evidence="6">RTK389</strain>
        <tissue evidence="6">Blood</tissue>
    </source>
</reference>
<accession>A0A2P4SBN1</accession>